<keyword evidence="2" id="KW-1185">Reference proteome</keyword>
<gene>
    <name evidence="1" type="ORF">H8S02_04795</name>
</gene>
<protein>
    <submittedName>
        <fullName evidence="1">Uncharacterized protein</fullName>
    </submittedName>
</protein>
<proteinExistence type="predicted"/>
<dbReference type="Proteomes" id="UP000641741">
    <property type="component" value="Unassembled WGS sequence"/>
</dbReference>
<dbReference type="RefSeq" id="WP_186969539.1">
    <property type="nucleotide sequence ID" value="NZ_JACOPK010000003.1"/>
</dbReference>
<name>A0ABR7GLS9_9FIRM</name>
<organism evidence="1 2">
    <name type="scientific">Agathobaculum hominis</name>
    <dbReference type="NCBI Taxonomy" id="2763014"/>
    <lineage>
        <taxon>Bacteria</taxon>
        <taxon>Bacillati</taxon>
        <taxon>Bacillota</taxon>
        <taxon>Clostridia</taxon>
        <taxon>Eubacteriales</taxon>
        <taxon>Butyricicoccaceae</taxon>
        <taxon>Agathobaculum</taxon>
    </lineage>
</organism>
<dbReference type="EMBL" id="JACOPK010000003">
    <property type="protein sequence ID" value="MBC5695263.1"/>
    <property type="molecule type" value="Genomic_DNA"/>
</dbReference>
<sequence length="255" mass="27134">MVYTKNLVAVCAGRDAVRAAAQGMQVLHLCLGLSENGALERRQLPAMQRGCFLGLCDPPRGLRLCNPERLALDLAFEAKRVNAPGVFADFERETAQTLALLRAFDEALAEDGIPLYVPVNIGRDLEHAVLTVSTALSGGSLTAYFSSLQGIYGAHRVAAFLQPVSQDFTLPSASPDGKPLSAAARAALLAETGAQVFFSHELCARYFTYTDREGAAHFVLFDDADTLAAKLAQLTGCGVQTVFALYPDAAGLIPS</sequence>
<evidence type="ECO:0000313" key="1">
    <source>
        <dbReference type="EMBL" id="MBC5695263.1"/>
    </source>
</evidence>
<accession>A0ABR7GLS9</accession>
<reference evidence="1 2" key="1">
    <citation type="submission" date="2020-08" db="EMBL/GenBank/DDBJ databases">
        <title>Genome public.</title>
        <authorList>
            <person name="Liu C."/>
            <person name="Sun Q."/>
        </authorList>
    </citation>
    <scope>NUCLEOTIDE SEQUENCE [LARGE SCALE GENOMIC DNA]</scope>
    <source>
        <strain evidence="1 2">M2</strain>
    </source>
</reference>
<comment type="caution">
    <text evidence="1">The sequence shown here is derived from an EMBL/GenBank/DDBJ whole genome shotgun (WGS) entry which is preliminary data.</text>
</comment>
<evidence type="ECO:0000313" key="2">
    <source>
        <dbReference type="Proteomes" id="UP000641741"/>
    </source>
</evidence>